<name>A0A178IEP0_9BACT</name>
<sequence length="288" mass="30633">MGFAAARPSGMLPGFMASGSKELRRSMFLTKLLMALVLIAGGTLAYFHLQEVRSWMHLGLEWIRGMGPVPFFAAMVVLPAFGCPVSAFTFTAGPTFIPQMGTVWVCVLVSLSMTLDLALAYWLARYAARPLLLRLMEKMGYKLPKVAPGDHTGLTVLLRVTPGPPLFIQNYLLGLAEVPFKTYILISAPIMSGWALAAVLASDALVAGKGRTAFIALGLVAGLVIVVRMVRKRFARRQLEAADAAMPKGQNPNHEIPNPKGGTATGGAGLGGAQADRNGDNRAGGENP</sequence>
<dbReference type="AlphaFoldDB" id="A0A178IEP0"/>
<dbReference type="STRING" id="1184151.AW736_22655"/>
<protein>
    <recommendedName>
        <fullName evidence="6">TVP38/TMEM64 family membrane protein</fullName>
    </recommendedName>
</protein>
<dbReference type="Pfam" id="PF09335">
    <property type="entry name" value="VTT_dom"/>
    <property type="match status" value="1"/>
</dbReference>
<keyword evidence="2 6" id="KW-1003">Cell membrane</keyword>
<feature type="compositionally biased region" description="Gly residues" evidence="7">
    <location>
        <begin position="263"/>
        <end position="272"/>
    </location>
</feature>
<keyword evidence="3 6" id="KW-0812">Transmembrane</keyword>
<keyword evidence="10" id="KW-1185">Reference proteome</keyword>
<feature type="region of interest" description="Disordered" evidence="7">
    <location>
        <begin position="243"/>
        <end position="288"/>
    </location>
</feature>
<organism evidence="9 10">
    <name type="scientific">Termitidicoccus mucosus</name>
    <dbReference type="NCBI Taxonomy" id="1184151"/>
    <lineage>
        <taxon>Bacteria</taxon>
        <taxon>Pseudomonadati</taxon>
        <taxon>Verrucomicrobiota</taxon>
        <taxon>Opitutia</taxon>
        <taxon>Opitutales</taxon>
        <taxon>Opitutaceae</taxon>
        <taxon>Termitidicoccus</taxon>
    </lineage>
</organism>
<comment type="similarity">
    <text evidence="6">Belongs to the TVP38/TMEM64 family.</text>
</comment>
<dbReference type="GO" id="GO:0005886">
    <property type="term" value="C:plasma membrane"/>
    <property type="evidence" value="ECO:0007669"/>
    <property type="project" value="UniProtKB-SubCell"/>
</dbReference>
<evidence type="ECO:0000256" key="5">
    <source>
        <dbReference type="ARBA" id="ARBA00023136"/>
    </source>
</evidence>
<evidence type="ECO:0000256" key="2">
    <source>
        <dbReference type="ARBA" id="ARBA00022475"/>
    </source>
</evidence>
<evidence type="ECO:0000256" key="4">
    <source>
        <dbReference type="ARBA" id="ARBA00022989"/>
    </source>
</evidence>
<evidence type="ECO:0000256" key="7">
    <source>
        <dbReference type="SAM" id="MobiDB-lite"/>
    </source>
</evidence>
<keyword evidence="5 6" id="KW-0472">Membrane</keyword>
<reference evidence="9 10" key="1">
    <citation type="submission" date="2016-01" db="EMBL/GenBank/DDBJ databases">
        <title>High potential of lignocellulose degradation of a new Verrucomicrobia species.</title>
        <authorList>
            <person name="Wang Y."/>
            <person name="Shi Y."/>
            <person name="Qiu Z."/>
            <person name="Liu S."/>
            <person name="Yang H."/>
        </authorList>
    </citation>
    <scope>NUCLEOTIDE SEQUENCE [LARGE SCALE GENOMIC DNA]</scope>
    <source>
        <strain evidence="9 10">TSB47</strain>
    </source>
</reference>
<dbReference type="PANTHER" id="PTHR12677:SF59">
    <property type="entry name" value="GOLGI APPARATUS MEMBRANE PROTEIN TVP38-RELATED"/>
    <property type="match status" value="1"/>
</dbReference>
<gene>
    <name evidence="9" type="ORF">AW736_22655</name>
</gene>
<proteinExistence type="inferred from homology"/>
<feature type="transmembrane region" description="Helical" evidence="6">
    <location>
        <begin position="102"/>
        <end position="124"/>
    </location>
</feature>
<dbReference type="InterPro" id="IPR032816">
    <property type="entry name" value="VTT_dom"/>
</dbReference>
<evidence type="ECO:0000256" key="1">
    <source>
        <dbReference type="ARBA" id="ARBA00004651"/>
    </source>
</evidence>
<evidence type="ECO:0000313" key="10">
    <source>
        <dbReference type="Proteomes" id="UP000078486"/>
    </source>
</evidence>
<comment type="caution">
    <text evidence="9">The sequence shown here is derived from an EMBL/GenBank/DDBJ whole genome shotgun (WGS) entry which is preliminary data.</text>
</comment>
<feature type="domain" description="VTT" evidence="8">
    <location>
        <begin position="84"/>
        <end position="201"/>
    </location>
</feature>
<evidence type="ECO:0000313" key="9">
    <source>
        <dbReference type="EMBL" id="OAM87496.1"/>
    </source>
</evidence>
<comment type="subcellular location">
    <subcellularLocation>
        <location evidence="1 6">Cell membrane</location>
        <topology evidence="1 6">Multi-pass membrane protein</topology>
    </subcellularLocation>
</comment>
<evidence type="ECO:0000259" key="8">
    <source>
        <dbReference type="Pfam" id="PF09335"/>
    </source>
</evidence>
<feature type="transmembrane region" description="Helical" evidence="6">
    <location>
        <begin position="182"/>
        <end position="201"/>
    </location>
</feature>
<dbReference type="InterPro" id="IPR015414">
    <property type="entry name" value="TMEM64"/>
</dbReference>
<accession>A0A178IEP0</accession>
<feature type="transmembrane region" description="Helical" evidence="6">
    <location>
        <begin position="69"/>
        <end position="90"/>
    </location>
</feature>
<evidence type="ECO:0000256" key="6">
    <source>
        <dbReference type="RuleBase" id="RU366058"/>
    </source>
</evidence>
<evidence type="ECO:0000256" key="3">
    <source>
        <dbReference type="ARBA" id="ARBA00022692"/>
    </source>
</evidence>
<feature type="transmembrane region" description="Helical" evidence="6">
    <location>
        <begin position="213"/>
        <end position="230"/>
    </location>
</feature>
<dbReference type="PANTHER" id="PTHR12677">
    <property type="entry name" value="GOLGI APPARATUS MEMBRANE PROTEIN TVP38-RELATED"/>
    <property type="match status" value="1"/>
</dbReference>
<dbReference type="Proteomes" id="UP000078486">
    <property type="component" value="Unassembled WGS sequence"/>
</dbReference>
<keyword evidence="4 6" id="KW-1133">Transmembrane helix</keyword>
<dbReference type="EMBL" id="LRRQ01000170">
    <property type="protein sequence ID" value="OAM87496.1"/>
    <property type="molecule type" value="Genomic_DNA"/>
</dbReference>
<feature type="transmembrane region" description="Helical" evidence="6">
    <location>
        <begin position="28"/>
        <end position="49"/>
    </location>
</feature>